<keyword evidence="6 8" id="KW-1133">Transmembrane helix</keyword>
<keyword evidence="10" id="KW-1185">Reference proteome</keyword>
<feature type="non-terminal residue" evidence="9">
    <location>
        <position position="1"/>
    </location>
</feature>
<keyword evidence="7 8" id="KW-0472">Membrane</keyword>
<dbReference type="PANTHER" id="PTHR21461">
    <property type="entry name" value="GLYCOSYLTRANSFERASE FAMILY 92 PROTEIN"/>
    <property type="match status" value="1"/>
</dbReference>
<proteinExistence type="inferred from homology"/>
<feature type="transmembrane region" description="Helical" evidence="8">
    <location>
        <begin position="26"/>
        <end position="45"/>
    </location>
</feature>
<dbReference type="GO" id="GO:0016757">
    <property type="term" value="F:glycosyltransferase activity"/>
    <property type="evidence" value="ECO:0007669"/>
    <property type="project" value="UniProtKB-UniRule"/>
</dbReference>
<comment type="similarity">
    <text evidence="2 8">Belongs to the glycosyltransferase 92 family.</text>
</comment>
<dbReference type="InterPro" id="IPR008166">
    <property type="entry name" value="Glyco_transf_92"/>
</dbReference>
<organism evidence="9 10">
    <name type="scientific">Genlisea aurea</name>
    <dbReference type="NCBI Taxonomy" id="192259"/>
    <lineage>
        <taxon>Eukaryota</taxon>
        <taxon>Viridiplantae</taxon>
        <taxon>Streptophyta</taxon>
        <taxon>Embryophyta</taxon>
        <taxon>Tracheophyta</taxon>
        <taxon>Spermatophyta</taxon>
        <taxon>Magnoliopsida</taxon>
        <taxon>eudicotyledons</taxon>
        <taxon>Gunneridae</taxon>
        <taxon>Pentapetalae</taxon>
        <taxon>asterids</taxon>
        <taxon>lamiids</taxon>
        <taxon>Lamiales</taxon>
        <taxon>Lentibulariaceae</taxon>
        <taxon>Genlisea</taxon>
    </lineage>
</organism>
<dbReference type="GO" id="GO:0016020">
    <property type="term" value="C:membrane"/>
    <property type="evidence" value="ECO:0007669"/>
    <property type="project" value="UniProtKB-SubCell"/>
</dbReference>
<evidence type="ECO:0000256" key="1">
    <source>
        <dbReference type="ARBA" id="ARBA00004167"/>
    </source>
</evidence>
<evidence type="ECO:0000256" key="4">
    <source>
        <dbReference type="ARBA" id="ARBA00022679"/>
    </source>
</evidence>
<evidence type="ECO:0000256" key="2">
    <source>
        <dbReference type="ARBA" id="ARBA00007647"/>
    </source>
</evidence>
<accession>S8D050</accession>
<evidence type="ECO:0000313" key="10">
    <source>
        <dbReference type="Proteomes" id="UP000015453"/>
    </source>
</evidence>
<reference evidence="9 10" key="1">
    <citation type="journal article" date="2013" name="BMC Genomics">
        <title>The miniature genome of a carnivorous plant Genlisea aurea contains a low number of genes and short non-coding sequences.</title>
        <authorList>
            <person name="Leushkin E.V."/>
            <person name="Sutormin R.A."/>
            <person name="Nabieva E.R."/>
            <person name="Penin A.A."/>
            <person name="Kondrashov A.S."/>
            <person name="Logacheva M.D."/>
        </authorList>
    </citation>
    <scope>NUCLEOTIDE SEQUENCE [LARGE SCALE GENOMIC DNA]</scope>
</reference>
<dbReference type="Proteomes" id="UP000015453">
    <property type="component" value="Unassembled WGS sequence"/>
</dbReference>
<evidence type="ECO:0000256" key="7">
    <source>
        <dbReference type="ARBA" id="ARBA00023136"/>
    </source>
</evidence>
<sequence>RKRRRFVRQTSVVVSSPPLKRWSQRLLFFCVASLIFVFILSFTTAELGGSSVFRPVLMVQKLALLSESVSPHRDSPSTLKIESRVSFPDHVLLLVSGDGGGDLECVYYCRDDGGCDFYTKEIIGFDEYDGLGWAAVRCPVPSSNYLNVVGLKRKNGVAMKENLTGVVVHSWSRLVYAAVIDGDDVVLFVKGLNLKPGRVSDPTPLTCHFLRSGEKNSTATTTRASLAAQEIVRCPLPTNTFHQSTAVTVGFRPYRSHRGGGPVLIPSVARISGTRPPAAKKKHELCVCSMVWNQASAIKEWILYHSWLGVERWFIYDNNSDDGIDEILQQLNLNISRHFWPWIKAQEAGFSHCALRARDECAWVSFMDVDEYFHLPFSSSHSLLSLVANFTTASSRVGEIRTSCYSFGPSGLISHPERGVTTGYTCRLQSPERHKSMVRLDALDPSLLNVVHHFRLKEGFRYLNLPRTTAVINHYKYQVWDVFRAKYYMRAATYVADWHENKNEGSRDRAPGLGTEAVEPADWPRRYCQVWDSGLRKFVLANLVDSSTGLLPWEISSAL</sequence>
<evidence type="ECO:0000313" key="9">
    <source>
        <dbReference type="EMBL" id="EPS73149.1"/>
    </source>
</evidence>
<name>S8D050_9LAMI</name>
<evidence type="ECO:0000256" key="8">
    <source>
        <dbReference type="RuleBase" id="RU366017"/>
    </source>
</evidence>
<dbReference type="Pfam" id="PF01697">
    <property type="entry name" value="Glyco_transf_92"/>
    <property type="match status" value="1"/>
</dbReference>
<dbReference type="EMBL" id="AUSU01000545">
    <property type="protein sequence ID" value="EPS73149.1"/>
    <property type="molecule type" value="Genomic_DNA"/>
</dbReference>
<evidence type="ECO:0000256" key="6">
    <source>
        <dbReference type="ARBA" id="ARBA00022989"/>
    </source>
</evidence>
<dbReference type="GO" id="GO:0005737">
    <property type="term" value="C:cytoplasm"/>
    <property type="evidence" value="ECO:0007669"/>
    <property type="project" value="TreeGrafter"/>
</dbReference>
<gene>
    <name evidence="9" type="ORF">M569_01608</name>
</gene>
<dbReference type="PANTHER" id="PTHR21461:SF16">
    <property type="entry name" value="GLYCOSYLTRANSFERASE FAMILY 92 PROTEIN RCOM_0530710"/>
    <property type="match status" value="1"/>
</dbReference>
<evidence type="ECO:0000256" key="3">
    <source>
        <dbReference type="ARBA" id="ARBA00022676"/>
    </source>
</evidence>
<evidence type="ECO:0000256" key="5">
    <source>
        <dbReference type="ARBA" id="ARBA00022692"/>
    </source>
</evidence>
<dbReference type="EC" id="2.4.1.-" evidence="8"/>
<comment type="caution">
    <text evidence="9">The sequence shown here is derived from an EMBL/GenBank/DDBJ whole genome shotgun (WGS) entry which is preliminary data.</text>
</comment>
<comment type="subcellular location">
    <subcellularLocation>
        <location evidence="1">Membrane</location>
        <topology evidence="1">Single-pass membrane protein</topology>
    </subcellularLocation>
</comment>
<dbReference type="AlphaFoldDB" id="S8D050"/>
<keyword evidence="5 8" id="KW-0812">Transmembrane</keyword>
<keyword evidence="4 8" id="KW-0808">Transferase</keyword>
<protein>
    <recommendedName>
        <fullName evidence="8">Glycosyltransferase family 92 protein</fullName>
        <ecNumber evidence="8">2.4.1.-</ecNumber>
    </recommendedName>
</protein>
<keyword evidence="3 8" id="KW-0328">Glycosyltransferase</keyword>
<feature type="non-terminal residue" evidence="9">
    <location>
        <position position="559"/>
    </location>
</feature>
<dbReference type="OrthoDB" id="2526284at2759"/>